<dbReference type="InterPro" id="IPR050638">
    <property type="entry name" value="AA-Vitamin_Transporters"/>
</dbReference>
<evidence type="ECO:0000256" key="2">
    <source>
        <dbReference type="ARBA" id="ARBA00007362"/>
    </source>
</evidence>
<feature type="domain" description="EamA" evidence="7">
    <location>
        <begin position="7"/>
        <end position="132"/>
    </location>
</feature>
<feature type="transmembrane region" description="Helical" evidence="6">
    <location>
        <begin position="7"/>
        <end position="27"/>
    </location>
</feature>
<gene>
    <name evidence="8" type="ORF">V3390_01290</name>
</gene>
<evidence type="ECO:0000256" key="5">
    <source>
        <dbReference type="ARBA" id="ARBA00023136"/>
    </source>
</evidence>
<evidence type="ECO:0000313" key="8">
    <source>
        <dbReference type="EMBL" id="MEF2154876.1"/>
    </source>
</evidence>
<feature type="transmembrane region" description="Helical" evidence="6">
    <location>
        <begin position="175"/>
        <end position="194"/>
    </location>
</feature>
<name>A0ABU7UWH0_9GAMM</name>
<comment type="caution">
    <text evidence="8">The sequence shown here is derived from an EMBL/GenBank/DDBJ whole genome shotgun (WGS) entry which is preliminary data.</text>
</comment>
<comment type="similarity">
    <text evidence="2">Belongs to the EamA transporter family.</text>
</comment>
<evidence type="ECO:0000313" key="9">
    <source>
        <dbReference type="Proteomes" id="UP001356170"/>
    </source>
</evidence>
<keyword evidence="4 6" id="KW-1133">Transmembrane helix</keyword>
<dbReference type="EMBL" id="JAZHBO010000001">
    <property type="protein sequence ID" value="MEF2154876.1"/>
    <property type="molecule type" value="Genomic_DNA"/>
</dbReference>
<accession>A0ABU7UWH0</accession>
<feature type="transmembrane region" description="Helical" evidence="6">
    <location>
        <begin position="33"/>
        <end position="50"/>
    </location>
</feature>
<dbReference type="Gene3D" id="1.10.3730.20">
    <property type="match status" value="1"/>
</dbReference>
<dbReference type="InterPro" id="IPR000620">
    <property type="entry name" value="EamA_dom"/>
</dbReference>
<keyword evidence="9" id="KW-1185">Reference proteome</keyword>
<feature type="domain" description="EamA" evidence="7">
    <location>
        <begin position="142"/>
        <end position="279"/>
    </location>
</feature>
<dbReference type="PANTHER" id="PTHR32322">
    <property type="entry name" value="INNER MEMBRANE TRANSPORTER"/>
    <property type="match status" value="1"/>
</dbReference>
<evidence type="ECO:0000256" key="4">
    <source>
        <dbReference type="ARBA" id="ARBA00022989"/>
    </source>
</evidence>
<feature type="transmembrane region" description="Helical" evidence="6">
    <location>
        <begin position="62"/>
        <end position="81"/>
    </location>
</feature>
<evidence type="ECO:0000256" key="3">
    <source>
        <dbReference type="ARBA" id="ARBA00022692"/>
    </source>
</evidence>
<evidence type="ECO:0000256" key="6">
    <source>
        <dbReference type="SAM" id="Phobius"/>
    </source>
</evidence>
<evidence type="ECO:0000259" key="7">
    <source>
        <dbReference type="Pfam" id="PF00892"/>
    </source>
</evidence>
<comment type="subcellular location">
    <subcellularLocation>
        <location evidence="1">Membrane</location>
        <topology evidence="1">Multi-pass membrane protein</topology>
    </subcellularLocation>
</comment>
<keyword evidence="3 6" id="KW-0812">Transmembrane</keyword>
<organism evidence="8 9">
    <name type="scientific">Aquilutibacter rugosus</name>
    <dbReference type="NCBI Taxonomy" id="3115820"/>
    <lineage>
        <taxon>Bacteria</taxon>
        <taxon>Pseudomonadati</taxon>
        <taxon>Pseudomonadota</taxon>
        <taxon>Gammaproteobacteria</taxon>
        <taxon>Lysobacterales</taxon>
        <taxon>Lysobacteraceae</taxon>
        <taxon>Aquilutibacter</taxon>
    </lineage>
</organism>
<dbReference type="InterPro" id="IPR037185">
    <property type="entry name" value="EmrE-like"/>
</dbReference>
<feature type="transmembrane region" description="Helical" evidence="6">
    <location>
        <begin position="144"/>
        <end position="163"/>
    </location>
</feature>
<feature type="transmembrane region" description="Helical" evidence="6">
    <location>
        <begin position="262"/>
        <end position="280"/>
    </location>
</feature>
<sequence length="297" mass="32403">MAPRDIGLAILICIAWAFNFLTSATALRETTPFLFTALRFALLGLCLLPMMRVPPREQWGRLIVCGLLVGVAHFGLSFWSLREAGDLSSPAVVMQSYIPMTAVLAWVLIGERFGLKTGVAILTSFIGIVVLAFDPMVVDHPKALILMLLSALALALATVFMKGLKGFTVFNQQGWFAWVALFPLLLISVVFEPGAISQLPNATWRVWQGVVYAALVASLLGHGLYFQLLQRNPIAQITPWLLLTPIMGIAIGIAFWGDRPGIRLYIGAALVLAGVLMIAIRQLHKSRTTVPDVVDLV</sequence>
<evidence type="ECO:0000256" key="1">
    <source>
        <dbReference type="ARBA" id="ARBA00004141"/>
    </source>
</evidence>
<proteinExistence type="inferred from homology"/>
<reference evidence="8 9" key="1">
    <citation type="submission" date="2024-01" db="EMBL/GenBank/DDBJ databases">
        <title>Novel species of the genus Luteimonas isolated from rivers.</title>
        <authorList>
            <person name="Lu H."/>
        </authorList>
    </citation>
    <scope>NUCLEOTIDE SEQUENCE [LARGE SCALE GENOMIC DNA]</scope>
    <source>
        <strain evidence="8 9">FXH3W</strain>
    </source>
</reference>
<dbReference type="Proteomes" id="UP001356170">
    <property type="component" value="Unassembled WGS sequence"/>
</dbReference>
<feature type="transmembrane region" description="Helical" evidence="6">
    <location>
        <begin position="119"/>
        <end position="138"/>
    </location>
</feature>
<dbReference type="PANTHER" id="PTHR32322:SF2">
    <property type="entry name" value="EAMA DOMAIN-CONTAINING PROTEIN"/>
    <property type="match status" value="1"/>
</dbReference>
<feature type="transmembrane region" description="Helical" evidence="6">
    <location>
        <begin position="206"/>
        <end position="225"/>
    </location>
</feature>
<feature type="transmembrane region" description="Helical" evidence="6">
    <location>
        <begin position="87"/>
        <end position="107"/>
    </location>
</feature>
<dbReference type="RefSeq" id="WP_331703025.1">
    <property type="nucleotide sequence ID" value="NZ_JAZHBO010000001.1"/>
</dbReference>
<dbReference type="SUPFAM" id="SSF103481">
    <property type="entry name" value="Multidrug resistance efflux transporter EmrE"/>
    <property type="match status" value="2"/>
</dbReference>
<dbReference type="Pfam" id="PF00892">
    <property type="entry name" value="EamA"/>
    <property type="match status" value="2"/>
</dbReference>
<feature type="transmembrane region" description="Helical" evidence="6">
    <location>
        <begin position="237"/>
        <end position="256"/>
    </location>
</feature>
<protein>
    <submittedName>
        <fullName evidence="8">DMT family transporter</fullName>
    </submittedName>
</protein>
<keyword evidence="5 6" id="KW-0472">Membrane</keyword>